<evidence type="ECO:0000259" key="1">
    <source>
        <dbReference type="PROSITE" id="PS51123"/>
    </source>
</evidence>
<dbReference type="InterPro" id="IPR006665">
    <property type="entry name" value="OmpA-like"/>
</dbReference>
<dbReference type="InterPro" id="IPR050330">
    <property type="entry name" value="Bact_OuterMem_StrucFunc"/>
</dbReference>
<sequence>MLASANVIDYGQKLNEADWSVIANKKSCTLRQLIPLYGKVEFEQLYRDQAMHFRLYINHIPSLVTKAKLTSMPPKWNHVSLLRPLAKVELKPKQNTLTLKHRVSMQVISELEDGMFPTLSYKSWTDVRNDINVSISPINFREHLPKFLACITSLPLKPVVVVKPKSKSKPKPIKIVQIVEDNEPDTVYFGKKSAVLNAKAKRKLKLLVKNLNKIKKNKHVIVSGYSDDSGNKTQSTAISKQRALNVQSYLEKLGIPAKSLFTRYFGRDHAILTNKTAKGRAKNRRVHIDIIESKLSSER</sequence>
<organism evidence="2">
    <name type="scientific">hydrothermal vent metagenome</name>
    <dbReference type="NCBI Taxonomy" id="652676"/>
    <lineage>
        <taxon>unclassified sequences</taxon>
        <taxon>metagenomes</taxon>
        <taxon>ecological metagenomes</taxon>
    </lineage>
</organism>
<reference evidence="2" key="1">
    <citation type="submission" date="2018-06" db="EMBL/GenBank/DDBJ databases">
        <authorList>
            <person name="Zhirakovskaya E."/>
        </authorList>
    </citation>
    <scope>NUCLEOTIDE SEQUENCE</scope>
</reference>
<dbReference type="PANTHER" id="PTHR30329:SF21">
    <property type="entry name" value="LIPOPROTEIN YIAD-RELATED"/>
    <property type="match status" value="1"/>
</dbReference>
<proteinExistence type="predicted"/>
<dbReference type="PROSITE" id="PS51123">
    <property type="entry name" value="OMPA_2"/>
    <property type="match status" value="1"/>
</dbReference>
<name>A0A3B0ZZN0_9ZZZZ</name>
<dbReference type="Pfam" id="PF00691">
    <property type="entry name" value="OmpA"/>
    <property type="match status" value="1"/>
</dbReference>
<dbReference type="SUPFAM" id="SSF103088">
    <property type="entry name" value="OmpA-like"/>
    <property type="match status" value="1"/>
</dbReference>
<evidence type="ECO:0000313" key="2">
    <source>
        <dbReference type="EMBL" id="VAW91419.1"/>
    </source>
</evidence>
<dbReference type="CDD" id="cd07185">
    <property type="entry name" value="OmpA_C-like"/>
    <property type="match status" value="1"/>
</dbReference>
<feature type="domain" description="OmpA-like" evidence="1">
    <location>
        <begin position="176"/>
        <end position="294"/>
    </location>
</feature>
<protein>
    <recommendedName>
        <fullName evidence="1">OmpA-like domain-containing protein</fullName>
    </recommendedName>
</protein>
<dbReference type="AlphaFoldDB" id="A0A3B0ZZN0"/>
<dbReference type="InterPro" id="IPR041544">
    <property type="entry name" value="MotY_N"/>
</dbReference>
<accession>A0A3B0ZZN0</accession>
<gene>
    <name evidence="2" type="ORF">MNBD_GAMMA22-2711</name>
</gene>
<dbReference type="EMBL" id="UOFS01000006">
    <property type="protein sequence ID" value="VAW91419.1"/>
    <property type="molecule type" value="Genomic_DNA"/>
</dbReference>
<dbReference type="InterPro" id="IPR036737">
    <property type="entry name" value="OmpA-like_sf"/>
</dbReference>
<dbReference type="Gene3D" id="3.30.1330.60">
    <property type="entry name" value="OmpA-like domain"/>
    <property type="match status" value="1"/>
</dbReference>
<dbReference type="Pfam" id="PF18393">
    <property type="entry name" value="MotY_N"/>
    <property type="match status" value="1"/>
</dbReference>
<dbReference type="PANTHER" id="PTHR30329">
    <property type="entry name" value="STATOR ELEMENT OF FLAGELLAR MOTOR COMPLEX"/>
    <property type="match status" value="1"/>
</dbReference>
<dbReference type="Gene3D" id="2.60.40.2540">
    <property type="match status" value="1"/>
</dbReference>